<dbReference type="InterPro" id="IPR001461">
    <property type="entry name" value="Aspartic_peptidase_A1"/>
</dbReference>
<feature type="domain" description="Peptidase A1" evidence="16">
    <location>
        <begin position="130"/>
        <end position="447"/>
    </location>
</feature>
<keyword evidence="5 15" id="KW-0645">Protease</keyword>
<keyword evidence="11" id="KW-0325">Glycoprotein</keyword>
<dbReference type="GO" id="GO:0005764">
    <property type="term" value="C:lysosome"/>
    <property type="evidence" value="ECO:0007669"/>
    <property type="project" value="TreeGrafter"/>
</dbReference>
<dbReference type="EC" id="3.4.23.5" evidence="3"/>
<evidence type="ECO:0000256" key="6">
    <source>
        <dbReference type="ARBA" id="ARBA00022729"/>
    </source>
</evidence>
<evidence type="ECO:0000256" key="8">
    <source>
        <dbReference type="ARBA" id="ARBA00022801"/>
    </source>
</evidence>
<evidence type="ECO:0000256" key="4">
    <source>
        <dbReference type="ARBA" id="ARBA00015582"/>
    </source>
</evidence>
<keyword evidence="10 14" id="KW-1015">Disulfide bond</keyword>
<evidence type="ECO:0000256" key="1">
    <source>
        <dbReference type="ARBA" id="ARBA00000585"/>
    </source>
</evidence>
<evidence type="ECO:0000313" key="17">
    <source>
        <dbReference type="EMBL" id="DBA16034.1"/>
    </source>
</evidence>
<dbReference type="InterPro" id="IPR001969">
    <property type="entry name" value="Aspartic_peptidase_AS"/>
</dbReference>
<dbReference type="PANTHER" id="PTHR47966:SF83">
    <property type="entry name" value="NAPSIN-A"/>
    <property type="match status" value="1"/>
</dbReference>
<accession>A0AAV2ZGL3</accession>
<dbReference type="GO" id="GO:0005615">
    <property type="term" value="C:extracellular space"/>
    <property type="evidence" value="ECO:0007669"/>
    <property type="project" value="TreeGrafter"/>
</dbReference>
<evidence type="ECO:0000256" key="5">
    <source>
        <dbReference type="ARBA" id="ARBA00022670"/>
    </source>
</evidence>
<evidence type="ECO:0000256" key="14">
    <source>
        <dbReference type="PIRSR" id="PIRSR601461-2"/>
    </source>
</evidence>
<keyword evidence="6" id="KW-0732">Signal</keyword>
<dbReference type="Proteomes" id="UP001181693">
    <property type="component" value="Unassembled WGS sequence"/>
</dbReference>
<dbReference type="AlphaFoldDB" id="A0AAV2ZGL3"/>
<evidence type="ECO:0000313" key="18">
    <source>
        <dbReference type="Proteomes" id="UP001181693"/>
    </source>
</evidence>
<dbReference type="InterPro" id="IPR021109">
    <property type="entry name" value="Peptidase_aspartic_dom_sf"/>
</dbReference>
<evidence type="ECO:0000256" key="11">
    <source>
        <dbReference type="ARBA" id="ARBA00023180"/>
    </source>
</evidence>
<dbReference type="GO" id="GO:0006508">
    <property type="term" value="P:proteolysis"/>
    <property type="evidence" value="ECO:0007669"/>
    <property type="project" value="UniProtKB-KW"/>
</dbReference>
<dbReference type="PRINTS" id="PR00792">
    <property type="entry name" value="PEPSIN"/>
</dbReference>
<dbReference type="EMBL" id="DYDO01000011">
    <property type="protein sequence ID" value="DBA16034.1"/>
    <property type="molecule type" value="Genomic_DNA"/>
</dbReference>
<keyword evidence="18" id="KW-1185">Reference proteome</keyword>
<feature type="disulfide bond" evidence="14">
    <location>
        <begin position="326"/>
        <end position="330"/>
    </location>
</feature>
<dbReference type="InterPro" id="IPR012848">
    <property type="entry name" value="Aspartic_peptidase_N"/>
</dbReference>
<evidence type="ECO:0000256" key="10">
    <source>
        <dbReference type="ARBA" id="ARBA00023157"/>
    </source>
</evidence>
<comment type="function">
    <text evidence="12">Acid protease active in intracellular protein breakdown.</text>
</comment>
<keyword evidence="9" id="KW-0865">Zymogen</keyword>
<keyword evidence="8 15" id="KW-0378">Hydrolase</keyword>
<name>A0AAV2ZGL3_PYXAD</name>
<comment type="caution">
    <text evidence="17">The sequence shown here is derived from an EMBL/GenBank/DDBJ whole genome shotgun (WGS) entry which is preliminary data.</text>
</comment>
<dbReference type="SUPFAM" id="SSF50630">
    <property type="entry name" value="Acid proteases"/>
    <property type="match status" value="1"/>
</dbReference>
<evidence type="ECO:0000256" key="13">
    <source>
        <dbReference type="PIRSR" id="PIRSR601461-1"/>
    </source>
</evidence>
<gene>
    <name evidence="17" type="ORF">GDO54_003475</name>
</gene>
<dbReference type="FunFam" id="2.40.70.10:FF:000066">
    <property type="entry name" value="Napsin A aspartic peptidase"/>
    <property type="match status" value="1"/>
</dbReference>
<comment type="catalytic activity">
    <reaction evidence="1">
        <text>Specificity similar to, but narrower than, that of pepsin A. Does not cleave the 4-Gln-|-His-5 bond in B chain of insulin.</text>
        <dbReference type="EC" id="3.4.23.5"/>
    </reaction>
</comment>
<evidence type="ECO:0000256" key="7">
    <source>
        <dbReference type="ARBA" id="ARBA00022750"/>
    </source>
</evidence>
<keyword evidence="7 15" id="KW-0064">Aspartyl protease</keyword>
<evidence type="ECO:0000256" key="9">
    <source>
        <dbReference type="ARBA" id="ARBA00023145"/>
    </source>
</evidence>
<feature type="active site" evidence="13">
    <location>
        <position position="335"/>
    </location>
</feature>
<dbReference type="Pfam" id="PF00026">
    <property type="entry name" value="Asp"/>
    <property type="match status" value="1"/>
</dbReference>
<dbReference type="PANTHER" id="PTHR47966">
    <property type="entry name" value="BETA-SITE APP-CLEAVING ENZYME, ISOFORM A-RELATED"/>
    <property type="match status" value="1"/>
</dbReference>
<sequence length="450" mass="50470">MTFHHSAVQHKVQVFEWRRVFILSVYIMEKNQALTCMHVWGNSFSPKRPRVLLPGHQAHSQQHKLNCKCFLKGRQQSDRIPLKKFQSVRHTLSEHMTIEELRSRSVENKVWNEKLAQVPEKLINYLDAQYYGEISIGIPPQNFTVIFDTGSSNLWVPSVHCSFFDIACWFHKRYNSGESSTFKKNGTAFSIHYGTGSLEGFLSQDTVTIGSLHIQNQTFAEAVNQPGIVFLAARFDGILGLGYPDISVDGVLPLFDNMMKQKLLEKNVFSFYLNRDPVAAVGGELLLGGTDPKYFTGDFQFLNVTRRAYWQIKADEVRVGSQLTLCKGGCQAIVDTGTSLITGPTTEINALHRAIGAFPIFGGEYIVDCSKVPSLPVISFILGGIPYNLTGEEYVLKISKMGRNLCLSGFMGVDIPPPAGPFWILGDVFIGRYYTVFDRDLNQIGFARSV</sequence>
<dbReference type="PROSITE" id="PS51767">
    <property type="entry name" value="PEPTIDASE_A1"/>
    <property type="match status" value="1"/>
</dbReference>
<dbReference type="FunFam" id="2.40.70.10:FF:000009">
    <property type="entry name" value="Aspartic proteinase A1"/>
    <property type="match status" value="1"/>
</dbReference>
<comment type="similarity">
    <text evidence="2 15">Belongs to the peptidase A1 family.</text>
</comment>
<dbReference type="PROSITE" id="PS00141">
    <property type="entry name" value="ASP_PROTEASE"/>
    <property type="match status" value="2"/>
</dbReference>
<evidence type="ECO:0000256" key="3">
    <source>
        <dbReference type="ARBA" id="ARBA00011930"/>
    </source>
</evidence>
<feature type="disulfide bond" evidence="14">
    <location>
        <begin position="161"/>
        <end position="168"/>
    </location>
</feature>
<evidence type="ECO:0000259" key="16">
    <source>
        <dbReference type="PROSITE" id="PS51767"/>
    </source>
</evidence>
<dbReference type="Pfam" id="PF07966">
    <property type="entry name" value="A1_Propeptide"/>
    <property type="match status" value="1"/>
</dbReference>
<protein>
    <recommendedName>
        <fullName evidence="4">Cathepsin D</fullName>
        <ecNumber evidence="3">3.4.23.5</ecNumber>
    </recommendedName>
</protein>
<proteinExistence type="inferred from homology"/>
<dbReference type="InterPro" id="IPR033121">
    <property type="entry name" value="PEPTIDASE_A1"/>
</dbReference>
<dbReference type="GO" id="GO:0004190">
    <property type="term" value="F:aspartic-type endopeptidase activity"/>
    <property type="evidence" value="ECO:0007669"/>
    <property type="project" value="UniProtKB-KW"/>
</dbReference>
<evidence type="ECO:0000256" key="2">
    <source>
        <dbReference type="ARBA" id="ARBA00007447"/>
    </source>
</evidence>
<dbReference type="Gene3D" id="2.40.70.10">
    <property type="entry name" value="Acid Proteases"/>
    <property type="match status" value="2"/>
</dbReference>
<reference evidence="17" key="1">
    <citation type="thesis" date="2020" institute="ProQuest LLC" country="789 East Eisenhower Parkway, Ann Arbor, MI, USA">
        <title>Comparative Genomics and Chromosome Evolution.</title>
        <authorList>
            <person name="Mudd A.B."/>
        </authorList>
    </citation>
    <scope>NUCLEOTIDE SEQUENCE</scope>
    <source>
        <strain evidence="17">1538</strain>
        <tissue evidence="17">Blood</tissue>
    </source>
</reference>
<organism evidence="17 18">
    <name type="scientific">Pyxicephalus adspersus</name>
    <name type="common">African bullfrog</name>
    <dbReference type="NCBI Taxonomy" id="30357"/>
    <lineage>
        <taxon>Eukaryota</taxon>
        <taxon>Metazoa</taxon>
        <taxon>Chordata</taxon>
        <taxon>Craniata</taxon>
        <taxon>Vertebrata</taxon>
        <taxon>Euteleostomi</taxon>
        <taxon>Amphibia</taxon>
        <taxon>Batrachia</taxon>
        <taxon>Anura</taxon>
        <taxon>Neobatrachia</taxon>
        <taxon>Ranoidea</taxon>
        <taxon>Pyxicephalidae</taxon>
        <taxon>Pyxicephalinae</taxon>
        <taxon>Pyxicephalus</taxon>
    </lineage>
</organism>
<evidence type="ECO:0000256" key="15">
    <source>
        <dbReference type="RuleBase" id="RU000454"/>
    </source>
</evidence>
<feature type="active site" evidence="13">
    <location>
        <position position="148"/>
    </location>
</feature>
<evidence type="ECO:0000256" key="12">
    <source>
        <dbReference type="ARBA" id="ARBA00055742"/>
    </source>
</evidence>